<name>A0A5T8T889_SALER</name>
<protein>
    <submittedName>
        <fullName evidence="1">Uncharacterized protein</fullName>
    </submittedName>
</protein>
<accession>A0A5T8T889</accession>
<proteinExistence type="predicted"/>
<dbReference type="AlphaFoldDB" id="A0A5T8T889"/>
<dbReference type="EMBL" id="AAGGTI010000009">
    <property type="protein sequence ID" value="EBN7839890.1"/>
    <property type="molecule type" value="Genomic_DNA"/>
</dbReference>
<reference evidence="1" key="1">
    <citation type="submission" date="2018-08" db="EMBL/GenBank/DDBJ databases">
        <authorList>
            <consortium name="PulseNet: The National Subtyping Network for Foodborne Disease Surveillance"/>
            <person name="Tarr C.L."/>
            <person name="Trees E."/>
            <person name="Katz L.S."/>
            <person name="Carleton-Romer H.A."/>
            <person name="Stroika S."/>
            <person name="Kucerova Z."/>
            <person name="Roache K.F."/>
            <person name="Sabol A.L."/>
            <person name="Besser J."/>
            <person name="Gerner-Smidt P."/>
        </authorList>
    </citation>
    <scope>NUCLEOTIDE SEQUENCE</scope>
    <source>
        <strain evidence="1">PNUSAS050301</strain>
    </source>
</reference>
<comment type="caution">
    <text evidence="1">The sequence shown here is derived from an EMBL/GenBank/DDBJ whole genome shotgun (WGS) entry which is preliminary data.</text>
</comment>
<organism evidence="1">
    <name type="scientific">Salmonella enterica</name>
    <name type="common">Salmonella choleraesuis</name>
    <dbReference type="NCBI Taxonomy" id="28901"/>
    <lineage>
        <taxon>Bacteria</taxon>
        <taxon>Pseudomonadati</taxon>
        <taxon>Pseudomonadota</taxon>
        <taxon>Gammaproteobacteria</taxon>
        <taxon>Enterobacterales</taxon>
        <taxon>Enterobacteriaceae</taxon>
        <taxon>Salmonella</taxon>
    </lineage>
</organism>
<evidence type="ECO:0000313" key="1">
    <source>
        <dbReference type="EMBL" id="EBN7839890.1"/>
    </source>
</evidence>
<gene>
    <name evidence="1" type="ORF">D0Q65_18430</name>
</gene>
<sequence length="91" mass="10934">MKMKYSKAEMIKMRNSCFEIKRRLCRAENISEFMQYLAAKDNPQIKAAFCYYIGGMLSFLSDDINYIHDEINNIEFFSEHEWNKKIFGLRD</sequence>